<dbReference type="OrthoDB" id="2662476at2759"/>
<accession>A0A8I3A2F3</accession>
<organism evidence="1 2">
    <name type="scientific">Boletus reticuloceps</name>
    <dbReference type="NCBI Taxonomy" id="495285"/>
    <lineage>
        <taxon>Eukaryota</taxon>
        <taxon>Fungi</taxon>
        <taxon>Dikarya</taxon>
        <taxon>Basidiomycota</taxon>
        <taxon>Agaricomycotina</taxon>
        <taxon>Agaricomycetes</taxon>
        <taxon>Agaricomycetidae</taxon>
        <taxon>Boletales</taxon>
        <taxon>Boletineae</taxon>
        <taxon>Boletaceae</taxon>
        <taxon>Boletoideae</taxon>
        <taxon>Boletus</taxon>
    </lineage>
</organism>
<name>A0A8I3A2F3_9AGAM</name>
<keyword evidence="2" id="KW-1185">Reference proteome</keyword>
<evidence type="ECO:0000313" key="2">
    <source>
        <dbReference type="Proteomes" id="UP000683000"/>
    </source>
</evidence>
<dbReference type="AlphaFoldDB" id="A0A8I3A2F3"/>
<dbReference type="EMBL" id="JAGFBS010000083">
    <property type="protein sequence ID" value="KAG6369406.1"/>
    <property type="molecule type" value="Genomic_DNA"/>
</dbReference>
<sequence length="79" mass="9104">MERSEPWQLQYYDPPTRNIIERAKQFSHCDTASINSFPVRAEFNSKATEYIEEAITERRSHGLIISDGKPVTVSMSQLT</sequence>
<reference evidence="1" key="1">
    <citation type="submission" date="2021-03" db="EMBL/GenBank/DDBJ databases">
        <title>Evolutionary innovations through gain and loss of genes in the ectomycorrhizal Boletales.</title>
        <authorList>
            <person name="Wu G."/>
            <person name="Miyauchi S."/>
            <person name="Morin E."/>
            <person name="Yang Z.-L."/>
            <person name="Xu J."/>
            <person name="Martin F.M."/>
        </authorList>
    </citation>
    <scope>NUCLEOTIDE SEQUENCE</scope>
    <source>
        <strain evidence="1">BR01</strain>
    </source>
</reference>
<proteinExistence type="predicted"/>
<protein>
    <submittedName>
        <fullName evidence="1">Uncharacterized protein</fullName>
    </submittedName>
</protein>
<comment type="caution">
    <text evidence="1">The sequence shown here is derived from an EMBL/GenBank/DDBJ whole genome shotgun (WGS) entry which is preliminary data.</text>
</comment>
<dbReference type="Proteomes" id="UP000683000">
    <property type="component" value="Unassembled WGS sequence"/>
</dbReference>
<evidence type="ECO:0000313" key="1">
    <source>
        <dbReference type="EMBL" id="KAG6369406.1"/>
    </source>
</evidence>
<gene>
    <name evidence="1" type="ORF">JVT61DRAFT_14888</name>
</gene>